<evidence type="ECO:0000256" key="14">
    <source>
        <dbReference type="SAM" id="Phobius"/>
    </source>
</evidence>
<dbReference type="InterPro" id="IPR016174">
    <property type="entry name" value="Di-haem_cyt_TM"/>
</dbReference>
<feature type="transmembrane region" description="Helical" evidence="14">
    <location>
        <begin position="141"/>
        <end position="163"/>
    </location>
</feature>
<dbReference type="OrthoDB" id="1247465at2"/>
<evidence type="ECO:0000256" key="10">
    <source>
        <dbReference type="ARBA" id="ARBA00023004"/>
    </source>
</evidence>
<keyword evidence="5" id="KW-0349">Heme</keyword>
<keyword evidence="6 14" id="KW-0812">Transmembrane</keyword>
<dbReference type="Gene3D" id="1.20.950.20">
    <property type="entry name" value="Transmembrane di-heme cytochromes, Chain C"/>
    <property type="match status" value="1"/>
</dbReference>
<organism evidence="16 17">
    <name type="scientific">Methylobacterium aquaticum</name>
    <dbReference type="NCBI Taxonomy" id="270351"/>
    <lineage>
        <taxon>Bacteria</taxon>
        <taxon>Pseudomonadati</taxon>
        <taxon>Pseudomonadota</taxon>
        <taxon>Alphaproteobacteria</taxon>
        <taxon>Hyphomicrobiales</taxon>
        <taxon>Methylobacteriaceae</taxon>
        <taxon>Methylobacterium</taxon>
    </lineage>
</organism>
<dbReference type="InterPro" id="IPR052168">
    <property type="entry name" value="Cytochrome_b561_oxidase"/>
</dbReference>
<dbReference type="Pfam" id="PF01292">
    <property type="entry name" value="Ni_hydr_CYTB"/>
    <property type="match status" value="1"/>
</dbReference>
<evidence type="ECO:0000256" key="7">
    <source>
        <dbReference type="ARBA" id="ARBA00022723"/>
    </source>
</evidence>
<name>A0A0J6T5X1_9HYPH</name>
<feature type="region of interest" description="Disordered" evidence="13">
    <location>
        <begin position="174"/>
        <end position="205"/>
    </location>
</feature>
<evidence type="ECO:0000259" key="15">
    <source>
        <dbReference type="Pfam" id="PF01292"/>
    </source>
</evidence>
<dbReference type="Proteomes" id="UP000035929">
    <property type="component" value="Unassembled WGS sequence"/>
</dbReference>
<dbReference type="GO" id="GO:0009055">
    <property type="term" value="F:electron transfer activity"/>
    <property type="evidence" value="ECO:0007669"/>
    <property type="project" value="InterPro"/>
</dbReference>
<evidence type="ECO:0000313" key="16">
    <source>
        <dbReference type="EMBL" id="KMO41217.1"/>
    </source>
</evidence>
<sequence>MTPSPRFTLPARLLHWSMAVLILAMLLIGVAMVTSLADYHALVSLHRPLGILILVLALLRLANRWRHAPPPLPADLPLWQRRAAHASHVALYALMLAMPLVGWAMLSAARYPVALAGPLVLPPILPQSPMLYAGLRSVHTVLAYSLFGLILAHLGAALLHALIRQDGVFSSMASWRPSRPAPTLQPEGPTGARPSRSPTEQQARK</sequence>
<dbReference type="PANTHER" id="PTHR30529">
    <property type="entry name" value="CYTOCHROME B561"/>
    <property type="match status" value="1"/>
</dbReference>
<reference evidence="16 17" key="1">
    <citation type="submission" date="2015-03" db="EMBL/GenBank/DDBJ databases">
        <title>Genome sequencing of Methylobacterium aquaticum DSM16371 type strain.</title>
        <authorList>
            <person name="Chaudhry V."/>
            <person name="Patil P.B."/>
        </authorList>
    </citation>
    <scope>NUCLEOTIDE SEQUENCE [LARGE SCALE GENOMIC DNA]</scope>
    <source>
        <strain evidence="16 17">DSM 16371</strain>
    </source>
</reference>
<evidence type="ECO:0000256" key="3">
    <source>
        <dbReference type="ARBA" id="ARBA00022448"/>
    </source>
</evidence>
<keyword evidence="11 14" id="KW-0472">Membrane</keyword>
<dbReference type="PANTHER" id="PTHR30529:SF6">
    <property type="entry name" value="BLL0291 PROTEIN"/>
    <property type="match status" value="1"/>
</dbReference>
<gene>
    <name evidence="16" type="ORF">VP06_01235</name>
</gene>
<keyword evidence="7" id="KW-0479">Metal-binding</keyword>
<dbReference type="GO" id="GO:0046872">
    <property type="term" value="F:metal ion binding"/>
    <property type="evidence" value="ECO:0007669"/>
    <property type="project" value="UniProtKB-KW"/>
</dbReference>
<evidence type="ECO:0000256" key="12">
    <source>
        <dbReference type="ARBA" id="ARBA00037975"/>
    </source>
</evidence>
<evidence type="ECO:0000256" key="1">
    <source>
        <dbReference type="ARBA" id="ARBA00001970"/>
    </source>
</evidence>
<keyword evidence="10" id="KW-0408">Iron</keyword>
<dbReference type="PATRIC" id="fig|270351.6.peg.7451"/>
<evidence type="ECO:0000256" key="5">
    <source>
        <dbReference type="ARBA" id="ARBA00022617"/>
    </source>
</evidence>
<evidence type="ECO:0000256" key="2">
    <source>
        <dbReference type="ARBA" id="ARBA00004651"/>
    </source>
</evidence>
<evidence type="ECO:0000256" key="13">
    <source>
        <dbReference type="SAM" id="MobiDB-lite"/>
    </source>
</evidence>
<feature type="transmembrane region" description="Helical" evidence="14">
    <location>
        <begin position="13"/>
        <end position="37"/>
    </location>
</feature>
<comment type="similarity">
    <text evidence="12">Belongs to the cytochrome b561 family.</text>
</comment>
<evidence type="ECO:0000256" key="6">
    <source>
        <dbReference type="ARBA" id="ARBA00022692"/>
    </source>
</evidence>
<dbReference type="AlphaFoldDB" id="A0A0J6T5X1"/>
<protein>
    <submittedName>
        <fullName evidence="16">Cytochrome B561</fullName>
    </submittedName>
</protein>
<dbReference type="RefSeq" id="WP_048462003.1">
    <property type="nucleotide sequence ID" value="NZ_LABX01000009.1"/>
</dbReference>
<dbReference type="SUPFAM" id="SSF81342">
    <property type="entry name" value="Transmembrane di-heme cytochromes"/>
    <property type="match status" value="1"/>
</dbReference>
<keyword evidence="9 14" id="KW-1133">Transmembrane helix</keyword>
<dbReference type="EMBL" id="LABX01000009">
    <property type="protein sequence ID" value="KMO41217.1"/>
    <property type="molecule type" value="Genomic_DNA"/>
</dbReference>
<feature type="transmembrane region" description="Helical" evidence="14">
    <location>
        <begin position="86"/>
        <end position="106"/>
    </location>
</feature>
<feature type="domain" description="Cytochrome b561 bacterial/Ni-hydrogenase" evidence="15">
    <location>
        <begin position="6"/>
        <end position="174"/>
    </location>
</feature>
<feature type="compositionally biased region" description="Polar residues" evidence="13">
    <location>
        <begin position="196"/>
        <end position="205"/>
    </location>
</feature>
<accession>A0A0J6T5X1</accession>
<evidence type="ECO:0000256" key="11">
    <source>
        <dbReference type="ARBA" id="ARBA00023136"/>
    </source>
</evidence>
<comment type="subcellular location">
    <subcellularLocation>
        <location evidence="2">Cell membrane</location>
        <topology evidence="2">Multi-pass membrane protein</topology>
    </subcellularLocation>
</comment>
<dbReference type="GO" id="GO:0022904">
    <property type="term" value="P:respiratory electron transport chain"/>
    <property type="evidence" value="ECO:0007669"/>
    <property type="project" value="InterPro"/>
</dbReference>
<evidence type="ECO:0000256" key="8">
    <source>
        <dbReference type="ARBA" id="ARBA00022982"/>
    </source>
</evidence>
<feature type="transmembrane region" description="Helical" evidence="14">
    <location>
        <begin position="49"/>
        <end position="66"/>
    </location>
</feature>
<dbReference type="GO" id="GO:0005886">
    <property type="term" value="C:plasma membrane"/>
    <property type="evidence" value="ECO:0007669"/>
    <property type="project" value="UniProtKB-SubCell"/>
</dbReference>
<keyword evidence="8" id="KW-0249">Electron transport</keyword>
<keyword evidence="4" id="KW-1003">Cell membrane</keyword>
<evidence type="ECO:0000313" key="17">
    <source>
        <dbReference type="Proteomes" id="UP000035929"/>
    </source>
</evidence>
<evidence type="ECO:0000256" key="4">
    <source>
        <dbReference type="ARBA" id="ARBA00022475"/>
    </source>
</evidence>
<dbReference type="InterPro" id="IPR011577">
    <property type="entry name" value="Cyt_b561_bac/Ni-Hgenase"/>
</dbReference>
<dbReference type="GO" id="GO:0020037">
    <property type="term" value="F:heme binding"/>
    <property type="evidence" value="ECO:0007669"/>
    <property type="project" value="TreeGrafter"/>
</dbReference>
<comment type="caution">
    <text evidence="16">The sequence shown here is derived from an EMBL/GenBank/DDBJ whole genome shotgun (WGS) entry which is preliminary data.</text>
</comment>
<proteinExistence type="inferred from homology"/>
<evidence type="ECO:0000256" key="9">
    <source>
        <dbReference type="ARBA" id="ARBA00022989"/>
    </source>
</evidence>
<comment type="cofactor">
    <cofactor evidence="1">
        <name>heme b</name>
        <dbReference type="ChEBI" id="CHEBI:60344"/>
    </cofactor>
</comment>
<keyword evidence="3" id="KW-0813">Transport</keyword>